<protein>
    <submittedName>
        <fullName evidence="2">MBL fold metallo-hydrolase</fullName>
    </submittedName>
</protein>
<dbReference type="PANTHER" id="PTHR42951">
    <property type="entry name" value="METALLO-BETA-LACTAMASE DOMAIN-CONTAINING"/>
    <property type="match status" value="1"/>
</dbReference>
<dbReference type="SMART" id="SM00849">
    <property type="entry name" value="Lactamase_B"/>
    <property type="match status" value="1"/>
</dbReference>
<dbReference type="EMBL" id="JANFZH010000003">
    <property type="protein sequence ID" value="MCQ4838686.1"/>
    <property type="molecule type" value="Genomic_DNA"/>
</dbReference>
<reference evidence="2 3" key="1">
    <citation type="submission" date="2022-06" db="EMBL/GenBank/DDBJ databases">
        <title>Isolation of gut microbiota from human fecal samples.</title>
        <authorList>
            <person name="Pamer E.G."/>
            <person name="Barat B."/>
            <person name="Waligurski E."/>
            <person name="Medina S."/>
            <person name="Paddock L."/>
            <person name="Mostad J."/>
        </authorList>
    </citation>
    <scope>NUCLEOTIDE SEQUENCE [LARGE SCALE GENOMIC DNA]</scope>
    <source>
        <strain evidence="2 3">DFI.9.73</strain>
    </source>
</reference>
<dbReference type="InterPro" id="IPR001279">
    <property type="entry name" value="Metallo-B-lactamas"/>
</dbReference>
<dbReference type="Proteomes" id="UP001524473">
    <property type="component" value="Unassembled WGS sequence"/>
</dbReference>
<dbReference type="Gene3D" id="3.60.15.10">
    <property type="entry name" value="Ribonuclease Z/Hydroxyacylglutathione hydrolase-like"/>
    <property type="match status" value="1"/>
</dbReference>
<dbReference type="PANTHER" id="PTHR42951:SF22">
    <property type="entry name" value="METALLO BETA-LACTAMASE SUPERFAMILY LIPOPROTEIN"/>
    <property type="match status" value="1"/>
</dbReference>
<dbReference type="Pfam" id="PF00753">
    <property type="entry name" value="Lactamase_B"/>
    <property type="match status" value="2"/>
</dbReference>
<evidence type="ECO:0000313" key="3">
    <source>
        <dbReference type="Proteomes" id="UP001524473"/>
    </source>
</evidence>
<dbReference type="RefSeq" id="WP_066867287.1">
    <property type="nucleotide sequence ID" value="NZ_CABKVV010000014.1"/>
</dbReference>
<keyword evidence="3" id="KW-1185">Reference proteome</keyword>
<evidence type="ECO:0000259" key="1">
    <source>
        <dbReference type="SMART" id="SM00849"/>
    </source>
</evidence>
<organism evidence="2 3">
    <name type="scientific">Neglectibacter timonensis</name>
    <dbReference type="NCBI Taxonomy" id="1776382"/>
    <lineage>
        <taxon>Bacteria</taxon>
        <taxon>Bacillati</taxon>
        <taxon>Bacillota</taxon>
        <taxon>Clostridia</taxon>
        <taxon>Eubacteriales</taxon>
        <taxon>Oscillospiraceae</taxon>
        <taxon>Neglectibacter</taxon>
    </lineage>
</organism>
<dbReference type="Gene3D" id="3.40.50.1820">
    <property type="entry name" value="alpha/beta hydrolase"/>
    <property type="match status" value="1"/>
</dbReference>
<proteinExistence type="predicted"/>
<dbReference type="InterPro" id="IPR050855">
    <property type="entry name" value="NDM-1-like"/>
</dbReference>
<accession>A0ABT1RVI1</accession>
<sequence>MEWKKRTVEKQEISWLWKSAQAVPAPLLVCLAGNCEEAEACMRILSEESDGSVAVVVLPKEIIPSLEQALGDLIYEWKQSSEVEGTRLSLTGSSSCADAVWQVASHFPQWFSAVCVVGGHGDPYEARNLRGTPLLAYLPEETGTVVHGGKVKADAERLVMGLRISGSEMVECRRPAPGTKPEEAWRQAFLTEKTQDWMLAQDRKRQWQVTLVKPGVWRIDDYFTASCYLVEGTEKAVLVDTGMGEGDLTGLLAALTRLPVELAVTHPHGDHMYHAERFSRVYLHENDIARLQEAPQQFRNAFSADCQSLPELCPIGEGSRIELGGGVVLEVAELSGHTPDSVVFIDDAHRALYTGDAVGSGYIALMICREEELEQTVSAYREGLEKFKKHLPRVRDYAWLGGHAVQENGCDERHQPDHFSGCSHYFNPIRAEVVLDMKALCEDILSERVTRAELMAAEEHYCSHGCAGMFFRFLP</sequence>
<dbReference type="GeneID" id="90533857"/>
<dbReference type="SUPFAM" id="SSF56281">
    <property type="entry name" value="Metallo-hydrolase/oxidoreductase"/>
    <property type="match status" value="1"/>
</dbReference>
<gene>
    <name evidence="2" type="ORF">NE695_02010</name>
</gene>
<comment type="caution">
    <text evidence="2">The sequence shown here is derived from an EMBL/GenBank/DDBJ whole genome shotgun (WGS) entry which is preliminary data.</text>
</comment>
<dbReference type="InterPro" id="IPR029058">
    <property type="entry name" value="AB_hydrolase_fold"/>
</dbReference>
<feature type="domain" description="Metallo-beta-lactamase" evidence="1">
    <location>
        <begin position="224"/>
        <end position="403"/>
    </location>
</feature>
<evidence type="ECO:0000313" key="2">
    <source>
        <dbReference type="EMBL" id="MCQ4838686.1"/>
    </source>
</evidence>
<dbReference type="InterPro" id="IPR036866">
    <property type="entry name" value="RibonucZ/Hydroxyglut_hydro"/>
</dbReference>
<name>A0ABT1RVI1_9FIRM</name>